<dbReference type="EMBL" id="JBHMQU010000031">
    <property type="protein sequence ID" value="MFC0811985.1"/>
    <property type="molecule type" value="Genomic_DNA"/>
</dbReference>
<evidence type="ECO:0000313" key="2">
    <source>
        <dbReference type="EMBL" id="MFC0811985.1"/>
    </source>
</evidence>
<evidence type="ECO:0000256" key="1">
    <source>
        <dbReference type="SAM" id="Phobius"/>
    </source>
</evidence>
<accession>A0ABV6T400</accession>
<keyword evidence="3" id="KW-1185">Reference proteome</keyword>
<sequence>RRAALNAGGPLAPARWPGATVESAATPPGEPLGGWLLALAALLLGADALGSAALAGTRRRHRAGVVA</sequence>
<keyword evidence="1" id="KW-0812">Transmembrane</keyword>
<protein>
    <submittedName>
        <fullName evidence="2">Uncharacterized protein</fullName>
    </submittedName>
</protein>
<dbReference type="Proteomes" id="UP001589920">
    <property type="component" value="Unassembled WGS sequence"/>
</dbReference>
<name>A0ABV6T400_9RHOB</name>
<keyword evidence="1" id="KW-0472">Membrane</keyword>
<reference evidence="2 3" key="1">
    <citation type="submission" date="2024-09" db="EMBL/GenBank/DDBJ databases">
        <authorList>
            <person name="Sun Q."/>
            <person name="Mori K."/>
        </authorList>
    </citation>
    <scope>NUCLEOTIDE SEQUENCE [LARGE SCALE GENOMIC DNA]</scope>
    <source>
        <strain evidence="2 3">KCTC 42086</strain>
    </source>
</reference>
<dbReference type="RefSeq" id="WP_394319509.1">
    <property type="nucleotide sequence ID" value="NZ_JBHMQU010000031.1"/>
</dbReference>
<organism evidence="2 3">
    <name type="scientific">Paracoccus panacisoli</name>
    <dbReference type="NCBI Taxonomy" id="1510163"/>
    <lineage>
        <taxon>Bacteria</taxon>
        <taxon>Pseudomonadati</taxon>
        <taxon>Pseudomonadota</taxon>
        <taxon>Alphaproteobacteria</taxon>
        <taxon>Rhodobacterales</taxon>
        <taxon>Paracoccaceae</taxon>
        <taxon>Paracoccus</taxon>
    </lineage>
</organism>
<evidence type="ECO:0000313" key="3">
    <source>
        <dbReference type="Proteomes" id="UP001589920"/>
    </source>
</evidence>
<feature type="transmembrane region" description="Helical" evidence="1">
    <location>
        <begin position="35"/>
        <end position="55"/>
    </location>
</feature>
<keyword evidence="1" id="KW-1133">Transmembrane helix</keyword>
<feature type="non-terminal residue" evidence="2">
    <location>
        <position position="1"/>
    </location>
</feature>
<comment type="caution">
    <text evidence="2">The sequence shown here is derived from an EMBL/GenBank/DDBJ whole genome shotgun (WGS) entry which is preliminary data.</text>
</comment>
<proteinExistence type="predicted"/>
<gene>
    <name evidence="2" type="ORF">ACFHYO_07640</name>
</gene>